<dbReference type="PRINTS" id="PR00463">
    <property type="entry name" value="EP450I"/>
</dbReference>
<dbReference type="PANTHER" id="PTHR47951">
    <property type="entry name" value="OS08G0547900 PROTEIN"/>
    <property type="match status" value="1"/>
</dbReference>
<keyword evidence="1" id="KW-0812">Transmembrane</keyword>
<proteinExistence type="predicted"/>
<dbReference type="GO" id="GO:0004497">
    <property type="term" value="F:monooxygenase activity"/>
    <property type="evidence" value="ECO:0007669"/>
    <property type="project" value="InterPro"/>
</dbReference>
<dbReference type="GO" id="GO:0005506">
    <property type="term" value="F:iron ion binding"/>
    <property type="evidence" value="ECO:0007669"/>
    <property type="project" value="InterPro"/>
</dbReference>
<reference evidence="2 3" key="1">
    <citation type="submission" date="2020-10" db="EMBL/GenBank/DDBJ databases">
        <title>The Coptis chinensis genome and diversification of protoberbering-type alkaloids.</title>
        <authorList>
            <person name="Wang B."/>
            <person name="Shu S."/>
            <person name="Song C."/>
            <person name="Liu Y."/>
        </authorList>
    </citation>
    <scope>NUCLEOTIDE SEQUENCE [LARGE SCALE GENOMIC DNA]</scope>
    <source>
        <strain evidence="2">HL-2020</strain>
        <tissue evidence="2">Leaf</tissue>
    </source>
</reference>
<dbReference type="GO" id="GO:0020037">
    <property type="term" value="F:heme binding"/>
    <property type="evidence" value="ECO:0007669"/>
    <property type="project" value="InterPro"/>
</dbReference>
<dbReference type="Pfam" id="PF00067">
    <property type="entry name" value="p450"/>
    <property type="match status" value="1"/>
</dbReference>
<keyword evidence="1" id="KW-0472">Membrane</keyword>
<accession>A0A835M2Y9</accession>
<evidence type="ECO:0000313" key="2">
    <source>
        <dbReference type="EMBL" id="KAF9617140.1"/>
    </source>
</evidence>
<gene>
    <name evidence="2" type="ORF">IFM89_034291</name>
</gene>
<protein>
    <submittedName>
        <fullName evidence="2">Uncharacterized protein</fullName>
    </submittedName>
</protein>
<comment type="caution">
    <text evidence="2">The sequence shown here is derived from an EMBL/GenBank/DDBJ whole genome shotgun (WGS) entry which is preliminary data.</text>
</comment>
<dbReference type="InterPro" id="IPR001128">
    <property type="entry name" value="Cyt_P450"/>
</dbReference>
<dbReference type="AlphaFoldDB" id="A0A835M2Y9"/>
<dbReference type="InterPro" id="IPR036396">
    <property type="entry name" value="Cyt_P450_sf"/>
</dbReference>
<dbReference type="GO" id="GO:0016705">
    <property type="term" value="F:oxidoreductase activity, acting on paired donors, with incorporation or reduction of molecular oxygen"/>
    <property type="evidence" value="ECO:0007669"/>
    <property type="project" value="InterPro"/>
</dbReference>
<dbReference type="SUPFAM" id="SSF48264">
    <property type="entry name" value="Cytochrome P450"/>
    <property type="match status" value="1"/>
</dbReference>
<name>A0A835M2Y9_9MAGN</name>
<evidence type="ECO:0000256" key="1">
    <source>
        <dbReference type="SAM" id="Phobius"/>
    </source>
</evidence>
<dbReference type="EMBL" id="JADFTS010000003">
    <property type="protein sequence ID" value="KAF9617140.1"/>
    <property type="molecule type" value="Genomic_DNA"/>
</dbReference>
<dbReference type="GO" id="GO:0044550">
    <property type="term" value="P:secondary metabolite biosynthetic process"/>
    <property type="evidence" value="ECO:0007669"/>
    <property type="project" value="UniProtKB-ARBA"/>
</dbReference>
<dbReference type="PANTHER" id="PTHR47951:SF3">
    <property type="entry name" value="CYTOCHROME P450, FAMILY 706, SUBFAMILY A, POLYPEPTIDE 4"/>
    <property type="match status" value="1"/>
</dbReference>
<keyword evidence="1" id="KW-1133">Transmembrane helix</keyword>
<organism evidence="2 3">
    <name type="scientific">Coptis chinensis</name>
    <dbReference type="NCBI Taxonomy" id="261450"/>
    <lineage>
        <taxon>Eukaryota</taxon>
        <taxon>Viridiplantae</taxon>
        <taxon>Streptophyta</taxon>
        <taxon>Embryophyta</taxon>
        <taxon>Tracheophyta</taxon>
        <taxon>Spermatophyta</taxon>
        <taxon>Magnoliopsida</taxon>
        <taxon>Ranunculales</taxon>
        <taxon>Ranunculaceae</taxon>
        <taxon>Coptidoideae</taxon>
        <taxon>Coptis</taxon>
    </lineage>
</organism>
<dbReference type="Gene3D" id="1.10.630.10">
    <property type="entry name" value="Cytochrome P450"/>
    <property type="match status" value="1"/>
</dbReference>
<sequence>MAVTCFHDKLSTFLSDLWSWWWAGSNQKVELSTAVLTFFTVVLLLFWITWMVKESTKGKLPGPRGLPVLGNLLSLDPELHTYFAKLAQTYGPIYKLQLGNKLGVVISSPSIAKEVLKDHDTTFANRDVPAVAGCIAYGGKDIVWTPYGPEWRMLRKVCVREMLGNASLDAVYTLRQREVRRMVGNVYSKIGSPINVGEEMFLTVLNVITSMMWGGTIKVGEGASIGAEFREVVGDITDLLGKPNLSDFFPILTRLDLQGIQGKIGEMFKRFDSIFNSIIEQRLKMEDGDREDTKDFLQLMLKLKDDSDAKTPFTMVHLKALLMVRVFNISFIGS</sequence>
<keyword evidence="3" id="KW-1185">Reference proteome</keyword>
<dbReference type="Proteomes" id="UP000631114">
    <property type="component" value="Unassembled WGS sequence"/>
</dbReference>
<dbReference type="InterPro" id="IPR002401">
    <property type="entry name" value="Cyt_P450_E_grp-I"/>
</dbReference>
<dbReference type="OrthoDB" id="2789670at2759"/>
<feature type="transmembrane region" description="Helical" evidence="1">
    <location>
        <begin position="31"/>
        <end position="52"/>
    </location>
</feature>
<evidence type="ECO:0000313" key="3">
    <source>
        <dbReference type="Proteomes" id="UP000631114"/>
    </source>
</evidence>